<organism evidence="3 4">
    <name type="scientific">Paraperlucidibaca wandonensis</name>
    <dbReference type="NCBI Taxonomy" id="1268273"/>
    <lineage>
        <taxon>Bacteria</taxon>
        <taxon>Pseudomonadati</taxon>
        <taxon>Pseudomonadota</taxon>
        <taxon>Gammaproteobacteria</taxon>
        <taxon>Moraxellales</taxon>
        <taxon>Moraxellaceae</taxon>
        <taxon>Paraperlucidibaca</taxon>
    </lineage>
</organism>
<dbReference type="Gene3D" id="3.40.50.1110">
    <property type="entry name" value="SGNH hydrolase"/>
    <property type="match status" value="1"/>
</dbReference>
<dbReference type="InterPro" id="IPR051532">
    <property type="entry name" value="Ester_Hydrolysis_Enzymes"/>
</dbReference>
<dbReference type="InterPro" id="IPR036514">
    <property type="entry name" value="SGNH_hydro_sf"/>
</dbReference>
<proteinExistence type="predicted"/>
<dbReference type="PANTHER" id="PTHR30383">
    <property type="entry name" value="THIOESTERASE 1/PROTEASE 1/LYSOPHOSPHOLIPASE L1"/>
    <property type="match status" value="1"/>
</dbReference>
<reference evidence="4" key="1">
    <citation type="journal article" date="2019" name="Int. J. Syst. Evol. Microbiol.">
        <title>The Global Catalogue of Microorganisms (GCM) 10K type strain sequencing project: providing services to taxonomists for standard genome sequencing and annotation.</title>
        <authorList>
            <consortium name="The Broad Institute Genomics Platform"/>
            <consortium name="The Broad Institute Genome Sequencing Center for Infectious Disease"/>
            <person name="Wu L."/>
            <person name="Ma J."/>
        </authorList>
    </citation>
    <scope>NUCLEOTIDE SEQUENCE [LARGE SCALE GENOMIC DNA]</scope>
    <source>
        <strain evidence="4">CCUG 63419</strain>
    </source>
</reference>
<dbReference type="Proteomes" id="UP001597044">
    <property type="component" value="Unassembled WGS sequence"/>
</dbReference>
<dbReference type="SUPFAM" id="SSF52266">
    <property type="entry name" value="SGNH hydrolase"/>
    <property type="match status" value="1"/>
</dbReference>
<protein>
    <submittedName>
        <fullName evidence="3">Arylesterase</fullName>
    </submittedName>
</protein>
<dbReference type="PANTHER" id="PTHR30383:SF24">
    <property type="entry name" value="THIOESTERASE 1_PROTEASE 1_LYSOPHOSPHOLIPASE L1"/>
    <property type="match status" value="1"/>
</dbReference>
<keyword evidence="4" id="KW-1185">Reference proteome</keyword>
<dbReference type="RefSeq" id="WP_379068761.1">
    <property type="nucleotide sequence ID" value="NZ_JBHTIT010000001.1"/>
</dbReference>
<accession>A0ABW3HF47</accession>
<dbReference type="Pfam" id="PF13472">
    <property type="entry name" value="Lipase_GDSL_2"/>
    <property type="match status" value="1"/>
</dbReference>
<feature type="chain" id="PRO_5046597110" evidence="1">
    <location>
        <begin position="27"/>
        <end position="209"/>
    </location>
</feature>
<gene>
    <name evidence="3" type="ORF">ACFQ0F_02505</name>
</gene>
<name>A0ABW3HF47_9GAMM</name>
<evidence type="ECO:0000313" key="3">
    <source>
        <dbReference type="EMBL" id="MFD0949270.1"/>
    </source>
</evidence>
<feature type="domain" description="SGNH hydrolase-type esterase" evidence="2">
    <location>
        <begin position="32"/>
        <end position="190"/>
    </location>
</feature>
<dbReference type="EMBL" id="JBHTIT010000001">
    <property type="protein sequence ID" value="MFD0949270.1"/>
    <property type="molecule type" value="Genomic_DNA"/>
</dbReference>
<dbReference type="CDD" id="cd01822">
    <property type="entry name" value="Lysophospholipase_L1_like"/>
    <property type="match status" value="1"/>
</dbReference>
<evidence type="ECO:0000313" key="4">
    <source>
        <dbReference type="Proteomes" id="UP001597044"/>
    </source>
</evidence>
<sequence length="209" mass="22449">MSKVMSTWIRNLCGVVLCLAIMPASAATVLIYGDSISASYGMDIEQGWVSLLDKRLAKRAPGKHQVINASVSGETTAGGLRRLPALLKQHTPDVVVLELGANDGLRGQPPKLMERNLAAMIRLSQQAGARVVLLGMQIPPNYGKAYTNAFFAVFPKVAKAGSIALLPFFLDGVGGVPELMQKDGLHPNAKAQPKLLEQAWPLIFQHLAE</sequence>
<keyword evidence="1" id="KW-0732">Signal</keyword>
<evidence type="ECO:0000256" key="1">
    <source>
        <dbReference type="SAM" id="SignalP"/>
    </source>
</evidence>
<evidence type="ECO:0000259" key="2">
    <source>
        <dbReference type="Pfam" id="PF13472"/>
    </source>
</evidence>
<dbReference type="InterPro" id="IPR013830">
    <property type="entry name" value="SGNH_hydro"/>
</dbReference>
<comment type="caution">
    <text evidence="3">The sequence shown here is derived from an EMBL/GenBank/DDBJ whole genome shotgun (WGS) entry which is preliminary data.</text>
</comment>
<feature type="signal peptide" evidence="1">
    <location>
        <begin position="1"/>
        <end position="26"/>
    </location>
</feature>